<accession>A0ABR1CKH6</accession>
<feature type="region of interest" description="Disordered" evidence="6">
    <location>
        <begin position="517"/>
        <end position="699"/>
    </location>
</feature>
<sequence>MAIRRKQARGRPVKDPSPESPPPRRAKTIANANIAAQFMVDIDEPSAKMLKLDLNDSSSKDGYDSGTMVKAETDPTSSGQISDSCAICLGTRVDPTKLDNCIHSFCFTCTSQWFKYSEKCPLCMVPTKTFMHKLKSGDGEEKILVSELHTAAEAARLAERGQSQPPLDEHECIRLRIRRLQRRLSTLQNEMSKNTRDERKLEFQMANSRLVSEISRLEMLRRDATTRVDLVSDVVFRSLIYKDNLEWSSIDRNANRVAFSPAVFRANVTESTNRIRTFLDREIPIVWRNRKPRESREQYFKHRDVVVSDIVSWCGQYQINSPQFSRNLRTAGIYPNYLQRFQSELFEFASSMLTLRNFDSTSTYSSPEVRRVLERRNRRGENPDEVVTVSDSDDSDTAVIPLDDVQTRSGRHRSRRDDDVIVLSDDNLSDRDALLDEAASSNSEASNAGDFYTRPACRLPRSQIPASRDPLQVIDAFGVLREIYAGFPESRFSSIPLDSMANNLPFIFSHLGNQSRQYSRNSRSRSPIEDVNDTIVLSSEDESNNTMLGSRRQTRSMVRRKGSGNNVPSSSQDAPAANSLGWLNPSNPKSGSASSEETAHSSPQYPSKRAISSYEPSSSSQTPIYNSLLSRYPPVTPQSSPRLSENLPSTSKAEHSPGGNDAKSQDPTTEQKPRKSLFQPSAKKVMPGAKTEIRDENKLLAKLFHERQLRNAQMNHQNPQNTTEDQMDTSGTVDTTAQDSGTIGNGSVAVVPERQLDSEAAPHVSTDLEVVEVPSQSLDVSGNISAGHRTRRHSDEPRSKRHKETSWRSLFKKFRRKMKHEKNARKRERLYEFIVDMKRELEKDRSYRKKDGDYERNGEHRRYSSSSRSNSPQSERRDRNRQRENSPLSTYRDDRGRGQRRRRSSSDSETSQTRRSGADGDVAKYGRRRSRSYSLASSASSKRCHYEATDRNSRDDDRAEHSRSSQRNSSSFRLERSRWAH</sequence>
<dbReference type="EMBL" id="JAVFWL010000002">
    <property type="protein sequence ID" value="KAK6738595.1"/>
    <property type="molecule type" value="Genomic_DNA"/>
</dbReference>
<feature type="compositionally biased region" description="Basic residues" evidence="6">
    <location>
        <begin position="552"/>
        <end position="562"/>
    </location>
</feature>
<dbReference type="Gene3D" id="3.30.40.10">
    <property type="entry name" value="Zinc/RING finger domain, C3HC4 (zinc finger)"/>
    <property type="match status" value="1"/>
</dbReference>
<evidence type="ECO:0000256" key="6">
    <source>
        <dbReference type="SAM" id="MobiDB-lite"/>
    </source>
</evidence>
<evidence type="ECO:0000256" key="5">
    <source>
        <dbReference type="SAM" id="Coils"/>
    </source>
</evidence>
<comment type="caution">
    <text evidence="8">The sequence shown here is derived from an EMBL/GenBank/DDBJ whole genome shotgun (WGS) entry which is preliminary data.</text>
</comment>
<dbReference type="PANTHER" id="PTHR15315:SF26">
    <property type="entry name" value="E3 UBIQUITIN-PROTEIN LIGASE NRDP1"/>
    <property type="match status" value="1"/>
</dbReference>
<dbReference type="InterPro" id="IPR058745">
    <property type="entry name" value="PWI_Topors"/>
</dbReference>
<evidence type="ECO:0000256" key="1">
    <source>
        <dbReference type="ARBA" id="ARBA00022723"/>
    </source>
</evidence>
<organism evidence="8 9">
    <name type="scientific">Necator americanus</name>
    <name type="common">Human hookworm</name>
    <dbReference type="NCBI Taxonomy" id="51031"/>
    <lineage>
        <taxon>Eukaryota</taxon>
        <taxon>Metazoa</taxon>
        <taxon>Ecdysozoa</taxon>
        <taxon>Nematoda</taxon>
        <taxon>Chromadorea</taxon>
        <taxon>Rhabditida</taxon>
        <taxon>Rhabditina</taxon>
        <taxon>Rhabditomorpha</taxon>
        <taxon>Strongyloidea</taxon>
        <taxon>Ancylostomatidae</taxon>
        <taxon>Bunostominae</taxon>
        <taxon>Necator</taxon>
    </lineage>
</organism>
<dbReference type="Proteomes" id="UP001303046">
    <property type="component" value="Unassembled WGS sequence"/>
</dbReference>
<feature type="compositionally biased region" description="Basic and acidic residues" evidence="6">
    <location>
        <begin position="874"/>
        <end position="884"/>
    </location>
</feature>
<feature type="region of interest" description="Disordered" evidence="6">
    <location>
        <begin position="844"/>
        <end position="981"/>
    </location>
</feature>
<reference evidence="8 9" key="1">
    <citation type="submission" date="2023-08" db="EMBL/GenBank/DDBJ databases">
        <title>A Necator americanus chromosomal reference genome.</title>
        <authorList>
            <person name="Ilik V."/>
            <person name="Petrzelkova K.J."/>
            <person name="Pardy F."/>
            <person name="Fuh T."/>
            <person name="Niatou-Singa F.S."/>
            <person name="Gouil Q."/>
            <person name="Baker L."/>
            <person name="Ritchie M.E."/>
            <person name="Jex A.R."/>
            <person name="Gazzola D."/>
            <person name="Li H."/>
            <person name="Toshio Fujiwara R."/>
            <person name="Zhan B."/>
            <person name="Aroian R.V."/>
            <person name="Pafco B."/>
            <person name="Schwarz E.M."/>
        </authorList>
    </citation>
    <scope>NUCLEOTIDE SEQUENCE [LARGE SCALE GENOMIC DNA]</scope>
    <source>
        <strain evidence="8 9">Aroian</strain>
        <tissue evidence="8">Whole animal</tissue>
    </source>
</reference>
<feature type="region of interest" description="Disordered" evidence="6">
    <location>
        <begin position="711"/>
        <end position="744"/>
    </location>
</feature>
<feature type="compositionally biased region" description="Polar residues" evidence="6">
    <location>
        <begin position="637"/>
        <end position="651"/>
    </location>
</feature>
<dbReference type="PROSITE" id="PS50089">
    <property type="entry name" value="ZF_RING_2"/>
    <property type="match status" value="1"/>
</dbReference>
<feature type="compositionally biased region" description="Polar residues" evidence="6">
    <location>
        <begin position="584"/>
        <end position="605"/>
    </location>
</feature>
<evidence type="ECO:0000313" key="9">
    <source>
        <dbReference type="Proteomes" id="UP001303046"/>
    </source>
</evidence>
<protein>
    <recommendedName>
        <fullName evidence="7">RING-type domain-containing protein</fullName>
    </recommendedName>
</protein>
<feature type="region of interest" description="Disordered" evidence="6">
    <location>
        <begin position="374"/>
        <end position="398"/>
    </location>
</feature>
<keyword evidence="2 4" id="KW-0863">Zinc-finger</keyword>
<evidence type="ECO:0000256" key="4">
    <source>
        <dbReference type="PROSITE-ProRule" id="PRU00175"/>
    </source>
</evidence>
<feature type="coiled-coil region" evidence="5">
    <location>
        <begin position="170"/>
        <end position="197"/>
    </location>
</feature>
<feature type="compositionally biased region" description="Basic residues" evidence="6">
    <location>
        <begin position="1"/>
        <end position="11"/>
    </location>
</feature>
<evidence type="ECO:0000259" key="7">
    <source>
        <dbReference type="PROSITE" id="PS50089"/>
    </source>
</evidence>
<keyword evidence="5" id="KW-0175">Coiled coil</keyword>
<name>A0ABR1CKH6_NECAM</name>
<feature type="region of interest" description="Disordered" evidence="6">
    <location>
        <begin position="780"/>
        <end position="808"/>
    </location>
</feature>
<feature type="compositionally biased region" description="Polar residues" evidence="6">
    <location>
        <begin position="563"/>
        <end position="573"/>
    </location>
</feature>
<keyword evidence="1" id="KW-0479">Metal-binding</keyword>
<feature type="compositionally biased region" description="Low complexity" evidence="6">
    <location>
        <begin position="864"/>
        <end position="873"/>
    </location>
</feature>
<dbReference type="InterPro" id="IPR001841">
    <property type="entry name" value="Znf_RING"/>
</dbReference>
<dbReference type="PANTHER" id="PTHR15315">
    <property type="entry name" value="RING FINGER PROTEIN 41, 151"/>
    <property type="match status" value="1"/>
</dbReference>
<feature type="compositionally biased region" description="Basic and acidic residues" evidence="6">
    <location>
        <begin position="844"/>
        <end position="862"/>
    </location>
</feature>
<dbReference type="Pfam" id="PF26084">
    <property type="entry name" value="PWI_Topors"/>
    <property type="match status" value="1"/>
</dbReference>
<proteinExistence type="predicted"/>
<dbReference type="InterPro" id="IPR013083">
    <property type="entry name" value="Znf_RING/FYVE/PHD"/>
</dbReference>
<feature type="region of interest" description="Disordered" evidence="6">
    <location>
        <begin position="1"/>
        <end position="26"/>
    </location>
</feature>
<evidence type="ECO:0000256" key="3">
    <source>
        <dbReference type="ARBA" id="ARBA00022833"/>
    </source>
</evidence>
<dbReference type="SUPFAM" id="SSF57850">
    <property type="entry name" value="RING/U-box"/>
    <property type="match status" value="1"/>
</dbReference>
<feature type="compositionally biased region" description="Low complexity" evidence="6">
    <location>
        <begin position="932"/>
        <end position="941"/>
    </location>
</feature>
<gene>
    <name evidence="8" type="primary">Necator_chrII.g8400</name>
    <name evidence="8" type="ORF">RB195_020606</name>
</gene>
<feature type="compositionally biased region" description="Basic and acidic residues" evidence="6">
    <location>
        <begin position="944"/>
        <end position="963"/>
    </location>
</feature>
<dbReference type="Pfam" id="PF00097">
    <property type="entry name" value="zf-C3HC4"/>
    <property type="match status" value="1"/>
</dbReference>
<keyword evidence="3" id="KW-0862">Zinc</keyword>
<evidence type="ECO:0000256" key="2">
    <source>
        <dbReference type="ARBA" id="ARBA00022771"/>
    </source>
</evidence>
<feature type="domain" description="RING-type" evidence="7">
    <location>
        <begin position="85"/>
        <end position="123"/>
    </location>
</feature>
<dbReference type="InterPro" id="IPR018957">
    <property type="entry name" value="Znf_C3HC4_RING-type"/>
</dbReference>
<dbReference type="SMART" id="SM00184">
    <property type="entry name" value="RING"/>
    <property type="match status" value="1"/>
</dbReference>
<evidence type="ECO:0000313" key="8">
    <source>
        <dbReference type="EMBL" id="KAK6738595.1"/>
    </source>
</evidence>
<keyword evidence="9" id="KW-1185">Reference proteome</keyword>
<feature type="compositionally biased region" description="Polar residues" evidence="6">
    <location>
        <begin position="711"/>
        <end position="742"/>
    </location>
</feature>